<protein>
    <submittedName>
        <fullName evidence="2">Uncharacterized protein</fullName>
    </submittedName>
</protein>
<evidence type="ECO:0000313" key="2">
    <source>
        <dbReference type="EMBL" id="GAA0169215.1"/>
    </source>
</evidence>
<dbReference type="EMBL" id="BAABME010006756">
    <property type="protein sequence ID" value="GAA0169215.1"/>
    <property type="molecule type" value="Genomic_DNA"/>
</dbReference>
<dbReference type="Proteomes" id="UP001454036">
    <property type="component" value="Unassembled WGS sequence"/>
</dbReference>
<name>A0AAV3R043_LITER</name>
<proteinExistence type="predicted"/>
<comment type="caution">
    <text evidence="2">The sequence shown here is derived from an EMBL/GenBank/DDBJ whole genome shotgun (WGS) entry which is preliminary data.</text>
</comment>
<reference evidence="2 3" key="1">
    <citation type="submission" date="2024-01" db="EMBL/GenBank/DDBJ databases">
        <title>The complete chloroplast genome sequence of Lithospermum erythrorhizon: insights into the phylogenetic relationship among Boraginaceae species and the maternal lineages of purple gromwells.</title>
        <authorList>
            <person name="Okada T."/>
            <person name="Watanabe K."/>
        </authorList>
    </citation>
    <scope>NUCLEOTIDE SEQUENCE [LARGE SCALE GENOMIC DNA]</scope>
</reference>
<gene>
    <name evidence="2" type="ORF">LIER_23747</name>
</gene>
<sequence>MAIPQDVVRDIANLLNDAQGEEPFQATEVLSIEPLAIDHSETVPANPPSTQQPSTQQAPLSTHEAGTSHTGDDRDFSKRKAEDTAQKLKAAEEMLPG</sequence>
<dbReference type="AlphaFoldDB" id="A0AAV3R043"/>
<keyword evidence="3" id="KW-1185">Reference proteome</keyword>
<feature type="region of interest" description="Disordered" evidence="1">
    <location>
        <begin position="37"/>
        <end position="97"/>
    </location>
</feature>
<organism evidence="2 3">
    <name type="scientific">Lithospermum erythrorhizon</name>
    <name type="common">Purple gromwell</name>
    <name type="synonym">Lithospermum officinale var. erythrorhizon</name>
    <dbReference type="NCBI Taxonomy" id="34254"/>
    <lineage>
        <taxon>Eukaryota</taxon>
        <taxon>Viridiplantae</taxon>
        <taxon>Streptophyta</taxon>
        <taxon>Embryophyta</taxon>
        <taxon>Tracheophyta</taxon>
        <taxon>Spermatophyta</taxon>
        <taxon>Magnoliopsida</taxon>
        <taxon>eudicotyledons</taxon>
        <taxon>Gunneridae</taxon>
        <taxon>Pentapetalae</taxon>
        <taxon>asterids</taxon>
        <taxon>lamiids</taxon>
        <taxon>Boraginales</taxon>
        <taxon>Boraginaceae</taxon>
        <taxon>Boraginoideae</taxon>
        <taxon>Lithospermeae</taxon>
        <taxon>Lithospermum</taxon>
    </lineage>
</organism>
<feature type="compositionally biased region" description="Basic and acidic residues" evidence="1">
    <location>
        <begin position="70"/>
        <end position="97"/>
    </location>
</feature>
<evidence type="ECO:0000313" key="3">
    <source>
        <dbReference type="Proteomes" id="UP001454036"/>
    </source>
</evidence>
<accession>A0AAV3R043</accession>
<evidence type="ECO:0000256" key="1">
    <source>
        <dbReference type="SAM" id="MobiDB-lite"/>
    </source>
</evidence>
<feature type="compositionally biased region" description="Low complexity" evidence="1">
    <location>
        <begin position="48"/>
        <end position="62"/>
    </location>
</feature>